<reference evidence="2" key="1">
    <citation type="submission" date="2021-06" db="EMBL/GenBank/DDBJ databases">
        <title>Comparative genomics, transcriptomics and evolutionary studies reveal genomic signatures of adaptation to plant cell wall in hemibiotrophic fungi.</title>
        <authorList>
            <consortium name="DOE Joint Genome Institute"/>
            <person name="Baroncelli R."/>
            <person name="Diaz J.F."/>
            <person name="Benocci T."/>
            <person name="Peng M."/>
            <person name="Battaglia E."/>
            <person name="Haridas S."/>
            <person name="Andreopoulos W."/>
            <person name="Labutti K."/>
            <person name="Pangilinan J."/>
            <person name="Floch G.L."/>
            <person name="Makela M.R."/>
            <person name="Henrissat B."/>
            <person name="Grigoriev I.V."/>
            <person name="Crouch J.A."/>
            <person name="De Vries R.P."/>
            <person name="Sukno S.A."/>
            <person name="Thon M.R."/>
        </authorList>
    </citation>
    <scope>NUCLEOTIDE SEQUENCE</scope>
    <source>
        <strain evidence="2">MAFF235873</strain>
    </source>
</reference>
<feature type="region of interest" description="Disordered" evidence="1">
    <location>
        <begin position="64"/>
        <end position="131"/>
    </location>
</feature>
<keyword evidence="3" id="KW-1185">Reference proteome</keyword>
<evidence type="ECO:0000313" key="3">
    <source>
        <dbReference type="Proteomes" id="UP001232148"/>
    </source>
</evidence>
<evidence type="ECO:0000256" key="1">
    <source>
        <dbReference type="SAM" id="MobiDB-lite"/>
    </source>
</evidence>
<organism evidence="2 3">
    <name type="scientific">Colletotrichum zoysiae</name>
    <dbReference type="NCBI Taxonomy" id="1216348"/>
    <lineage>
        <taxon>Eukaryota</taxon>
        <taxon>Fungi</taxon>
        <taxon>Dikarya</taxon>
        <taxon>Ascomycota</taxon>
        <taxon>Pezizomycotina</taxon>
        <taxon>Sordariomycetes</taxon>
        <taxon>Hypocreomycetidae</taxon>
        <taxon>Glomerellales</taxon>
        <taxon>Glomerellaceae</taxon>
        <taxon>Colletotrichum</taxon>
        <taxon>Colletotrichum graminicola species complex</taxon>
    </lineage>
</organism>
<dbReference type="EMBL" id="MU842976">
    <property type="protein sequence ID" value="KAK2024064.1"/>
    <property type="molecule type" value="Genomic_DNA"/>
</dbReference>
<dbReference type="AlphaFoldDB" id="A0AAD9H9V0"/>
<evidence type="ECO:0000313" key="2">
    <source>
        <dbReference type="EMBL" id="KAK2024064.1"/>
    </source>
</evidence>
<gene>
    <name evidence="2" type="ORF">LX32DRAFT_115075</name>
</gene>
<feature type="region of interest" description="Disordered" evidence="1">
    <location>
        <begin position="13"/>
        <end position="51"/>
    </location>
</feature>
<protein>
    <submittedName>
        <fullName evidence="2">Uncharacterized protein</fullName>
    </submittedName>
</protein>
<accession>A0AAD9H9V0</accession>
<sequence length="131" mass="14309">MCECVIIRIPPSFTAQPVAPETRPSQAPAKMHSQSGGAEHPGRGVATTDQCQWRPLKARFGGCCRRTRSSSRVDGNNEEPPRGPPKSRIRERVGDQAPPPPLGHRWNCAKCDPNQPPPTAKIGKANEQKNK</sequence>
<proteinExistence type="predicted"/>
<comment type="caution">
    <text evidence="2">The sequence shown here is derived from an EMBL/GenBank/DDBJ whole genome shotgun (WGS) entry which is preliminary data.</text>
</comment>
<dbReference type="Proteomes" id="UP001232148">
    <property type="component" value="Unassembled WGS sequence"/>
</dbReference>
<name>A0AAD9H9V0_9PEZI</name>